<gene>
    <name evidence="3" type="ORF">BABINDRAFT_163479</name>
</gene>
<dbReference type="InterPro" id="IPR008942">
    <property type="entry name" value="ENTH_VHS"/>
</dbReference>
<sequence>MSYSSEILTNKLKHLNETQQSIVSISQWIVFHQRHAAKTAEVWAKYTQGAVSNAPKQVLPLIYLANDIVQQARSKRKTEFLTQFAEHLPRVLHLVWLLGSVDTNLRKRIERVVGVWESRRIFDINAQKAIERAISGSKGSSTSSSGSDVPELAQLTSQYGQLQEAGDVEKFNKQYVDLFEADQLPAPKEYLTSVTRLTQKYIQIERRLQSNISVRGKVVTTLKQLLQEQEQKIQAERTSLGELQTGEEGQTKKERLIETEKDLQELVAESVEPEAPVVEELTPPPLHKEPSVAEKAKAYEPNGAIPIYEMNDDAIPAYEANSDSDADDVPMEDEPPLKKQKTASPEVAVEAVIEEALNGETPVEMLVEDSPKVSDVVIEPEVDVSDLLSKLG</sequence>
<dbReference type="GO" id="GO:0031124">
    <property type="term" value="P:mRNA 3'-end processing"/>
    <property type="evidence" value="ECO:0007669"/>
    <property type="project" value="TreeGrafter"/>
</dbReference>
<accession>A0A1E3QIN4</accession>
<dbReference type="SUPFAM" id="SSF48464">
    <property type="entry name" value="ENTH/VHS domain"/>
    <property type="match status" value="1"/>
</dbReference>
<dbReference type="STRING" id="984486.A0A1E3QIN4"/>
<dbReference type="Proteomes" id="UP000094336">
    <property type="component" value="Unassembled WGS sequence"/>
</dbReference>
<evidence type="ECO:0000259" key="2">
    <source>
        <dbReference type="PROSITE" id="PS51391"/>
    </source>
</evidence>
<dbReference type="GeneID" id="30147789"/>
<keyword evidence="4" id="KW-1185">Reference proteome</keyword>
<dbReference type="OrthoDB" id="10069473at2759"/>
<dbReference type="PANTHER" id="PTHR12460:SF0">
    <property type="entry name" value="CID DOMAIN-CONTAINING PROTEIN-RELATED"/>
    <property type="match status" value="1"/>
</dbReference>
<dbReference type="AlphaFoldDB" id="A0A1E3QIN4"/>
<organism evidence="3 4">
    <name type="scientific">Babjeviella inositovora NRRL Y-12698</name>
    <dbReference type="NCBI Taxonomy" id="984486"/>
    <lineage>
        <taxon>Eukaryota</taxon>
        <taxon>Fungi</taxon>
        <taxon>Dikarya</taxon>
        <taxon>Ascomycota</taxon>
        <taxon>Saccharomycotina</taxon>
        <taxon>Pichiomycetes</taxon>
        <taxon>Serinales incertae sedis</taxon>
        <taxon>Babjeviella</taxon>
    </lineage>
</organism>
<reference evidence="4" key="1">
    <citation type="submission" date="2016-05" db="EMBL/GenBank/DDBJ databases">
        <title>Comparative genomics of biotechnologically important yeasts.</title>
        <authorList>
            <consortium name="DOE Joint Genome Institute"/>
            <person name="Riley R."/>
            <person name="Haridas S."/>
            <person name="Wolfe K.H."/>
            <person name="Lopes M.R."/>
            <person name="Hittinger C.T."/>
            <person name="Goker M."/>
            <person name="Salamov A."/>
            <person name="Wisecaver J."/>
            <person name="Long T.M."/>
            <person name="Aerts A.L."/>
            <person name="Barry K."/>
            <person name="Choi C."/>
            <person name="Clum A."/>
            <person name="Coughlan A.Y."/>
            <person name="Deshpande S."/>
            <person name="Douglass A.P."/>
            <person name="Hanson S.J."/>
            <person name="Klenk H.-P."/>
            <person name="Labutti K."/>
            <person name="Lapidus A."/>
            <person name="Lindquist E."/>
            <person name="Lipzen A."/>
            <person name="Meier-Kolthoff J.P."/>
            <person name="Ohm R.A."/>
            <person name="Otillar R.P."/>
            <person name="Pangilinan J."/>
            <person name="Peng Y."/>
            <person name="Rokas A."/>
            <person name="Rosa C.A."/>
            <person name="Scheuner C."/>
            <person name="Sibirny A.A."/>
            <person name="Slot J.C."/>
            <person name="Stielow J.B."/>
            <person name="Sun H."/>
            <person name="Kurtzman C.P."/>
            <person name="Blackwell M."/>
            <person name="Grigoriev I.V."/>
            <person name="Jeffries T.W."/>
        </authorList>
    </citation>
    <scope>NUCLEOTIDE SEQUENCE [LARGE SCALE GENOMIC DNA]</scope>
    <source>
        <strain evidence="4">NRRL Y-12698</strain>
    </source>
</reference>
<feature type="domain" description="CID" evidence="2">
    <location>
        <begin position="1"/>
        <end position="138"/>
    </location>
</feature>
<dbReference type="InterPro" id="IPR006569">
    <property type="entry name" value="CID_dom"/>
</dbReference>
<dbReference type="RefSeq" id="XP_018982796.1">
    <property type="nucleotide sequence ID" value="XM_019129936.1"/>
</dbReference>
<dbReference type="EMBL" id="KV454440">
    <property type="protein sequence ID" value="ODQ77468.1"/>
    <property type="molecule type" value="Genomic_DNA"/>
</dbReference>
<evidence type="ECO:0000313" key="3">
    <source>
        <dbReference type="EMBL" id="ODQ77468.1"/>
    </source>
</evidence>
<evidence type="ECO:0000256" key="1">
    <source>
        <dbReference type="SAM" id="MobiDB-lite"/>
    </source>
</evidence>
<proteinExistence type="predicted"/>
<dbReference type="GO" id="GO:0000993">
    <property type="term" value="F:RNA polymerase II complex binding"/>
    <property type="evidence" value="ECO:0007669"/>
    <property type="project" value="TreeGrafter"/>
</dbReference>
<feature type="region of interest" description="Disordered" evidence="1">
    <location>
        <begin position="318"/>
        <end position="346"/>
    </location>
</feature>
<name>A0A1E3QIN4_9ASCO</name>
<feature type="compositionally biased region" description="Acidic residues" evidence="1">
    <location>
        <begin position="322"/>
        <end position="334"/>
    </location>
</feature>
<dbReference type="Pfam" id="PF04818">
    <property type="entry name" value="CID"/>
    <property type="match status" value="1"/>
</dbReference>
<dbReference type="PANTHER" id="PTHR12460">
    <property type="entry name" value="CYCLIN-DEPENDENT KINASE INHIBITOR-RELATED PROTEIN"/>
    <property type="match status" value="1"/>
</dbReference>
<dbReference type="Gene3D" id="1.25.40.90">
    <property type="match status" value="1"/>
</dbReference>
<protein>
    <recommendedName>
        <fullName evidence="2">CID domain-containing protein</fullName>
    </recommendedName>
</protein>
<dbReference type="PROSITE" id="PS51391">
    <property type="entry name" value="CID"/>
    <property type="match status" value="1"/>
</dbReference>
<dbReference type="SMART" id="SM00582">
    <property type="entry name" value="RPR"/>
    <property type="match status" value="1"/>
</dbReference>
<evidence type="ECO:0000313" key="4">
    <source>
        <dbReference type="Proteomes" id="UP000094336"/>
    </source>
</evidence>